<feature type="domain" description="Phytochrome chromophore attachment site" evidence="2">
    <location>
        <begin position="24"/>
        <end position="176"/>
    </location>
</feature>
<keyword evidence="1" id="KW-0175">Coiled coil</keyword>
<dbReference type="GO" id="GO:0052621">
    <property type="term" value="F:diguanylate cyclase activity"/>
    <property type="evidence" value="ECO:0007669"/>
    <property type="project" value="UniProtKB-EC"/>
</dbReference>
<dbReference type="Pfam" id="PF00990">
    <property type="entry name" value="GGDEF"/>
    <property type="match status" value="2"/>
</dbReference>
<protein>
    <submittedName>
        <fullName evidence="5">Diguanylate cyclase</fullName>
        <ecNumber evidence="5">2.7.7.65</ecNumber>
    </submittedName>
</protein>
<evidence type="ECO:0000313" key="6">
    <source>
        <dbReference type="Proteomes" id="UP001056708"/>
    </source>
</evidence>
<dbReference type="PANTHER" id="PTHR33121">
    <property type="entry name" value="CYCLIC DI-GMP PHOSPHODIESTERASE PDEF"/>
    <property type="match status" value="1"/>
</dbReference>
<dbReference type="SMART" id="SM00052">
    <property type="entry name" value="EAL"/>
    <property type="match status" value="1"/>
</dbReference>
<dbReference type="Gene3D" id="3.30.450.40">
    <property type="match status" value="3"/>
</dbReference>
<dbReference type="Gene3D" id="3.20.20.450">
    <property type="entry name" value="EAL domain"/>
    <property type="match status" value="1"/>
</dbReference>
<evidence type="ECO:0000313" key="5">
    <source>
        <dbReference type="EMBL" id="USR92571.1"/>
    </source>
</evidence>
<keyword evidence="5" id="KW-0548">Nucleotidyltransferase</keyword>
<dbReference type="EMBL" id="CP098611">
    <property type="protein sequence ID" value="USR92571.1"/>
    <property type="molecule type" value="Genomic_DNA"/>
</dbReference>
<feature type="domain" description="Phytochrome chromophore attachment site" evidence="2">
    <location>
        <begin position="998"/>
        <end position="1046"/>
    </location>
</feature>
<evidence type="ECO:0000259" key="3">
    <source>
        <dbReference type="PROSITE" id="PS50883"/>
    </source>
</evidence>
<dbReference type="SMART" id="SM00065">
    <property type="entry name" value="GAF"/>
    <property type="match status" value="3"/>
</dbReference>
<reference evidence="5" key="1">
    <citation type="submission" date="2022-06" db="EMBL/GenBank/DDBJ databases">
        <title>Genome sequence of Phormidium yuhuli AB48 isolated from an industrial photobioreactor environment.</title>
        <authorList>
            <person name="Qiu Y."/>
            <person name="Noonan A.J.C."/>
            <person name="Dofher K."/>
            <person name="Koch M."/>
            <person name="Kieft B."/>
            <person name="Lin X."/>
            <person name="Ziels R.M."/>
            <person name="Hallam S.J."/>
        </authorList>
    </citation>
    <scope>NUCLEOTIDE SEQUENCE</scope>
    <source>
        <strain evidence="5">AB48</strain>
    </source>
</reference>
<dbReference type="InterPro" id="IPR001633">
    <property type="entry name" value="EAL_dom"/>
</dbReference>
<dbReference type="Pfam" id="PF00563">
    <property type="entry name" value="EAL"/>
    <property type="match status" value="1"/>
</dbReference>
<dbReference type="InterPro" id="IPR029787">
    <property type="entry name" value="Nucleotide_cyclase"/>
</dbReference>
<gene>
    <name evidence="5" type="ORF">NEA10_07595</name>
</gene>
<feature type="coiled-coil region" evidence="1">
    <location>
        <begin position="856"/>
        <end position="897"/>
    </location>
</feature>
<dbReference type="PROSITE" id="PS50883">
    <property type="entry name" value="EAL"/>
    <property type="match status" value="1"/>
</dbReference>
<dbReference type="Pfam" id="PF00360">
    <property type="entry name" value="PHY"/>
    <property type="match status" value="1"/>
</dbReference>
<name>A0ABY5AV16_9CYAN</name>
<evidence type="ECO:0000256" key="1">
    <source>
        <dbReference type="SAM" id="Coils"/>
    </source>
</evidence>
<dbReference type="Gene3D" id="3.30.70.270">
    <property type="match status" value="2"/>
</dbReference>
<dbReference type="Proteomes" id="UP001056708">
    <property type="component" value="Chromosome"/>
</dbReference>
<dbReference type="InterPro" id="IPR013515">
    <property type="entry name" value="Phytochrome_cen-reg"/>
</dbReference>
<evidence type="ECO:0000259" key="2">
    <source>
        <dbReference type="PROSITE" id="PS50046"/>
    </source>
</evidence>
<dbReference type="Pfam" id="PF01590">
    <property type="entry name" value="GAF"/>
    <property type="match status" value="2"/>
</dbReference>
<dbReference type="EC" id="2.7.7.65" evidence="5"/>
<dbReference type="PROSITE" id="PS50046">
    <property type="entry name" value="PHYTOCHROME_2"/>
    <property type="match status" value="2"/>
</dbReference>
<dbReference type="CDD" id="cd01948">
    <property type="entry name" value="EAL"/>
    <property type="match status" value="1"/>
</dbReference>
<dbReference type="SMART" id="SM00267">
    <property type="entry name" value="GGDEF"/>
    <property type="match status" value="2"/>
</dbReference>
<dbReference type="PROSITE" id="PS50887">
    <property type="entry name" value="GGDEF"/>
    <property type="match status" value="2"/>
</dbReference>
<dbReference type="InterPro" id="IPR029016">
    <property type="entry name" value="GAF-like_dom_sf"/>
</dbReference>
<dbReference type="InterPro" id="IPR000160">
    <property type="entry name" value="GGDEF_dom"/>
</dbReference>
<dbReference type="SUPFAM" id="SSF55781">
    <property type="entry name" value="GAF domain-like"/>
    <property type="match status" value="3"/>
</dbReference>
<dbReference type="SUPFAM" id="SSF141868">
    <property type="entry name" value="EAL domain-like"/>
    <property type="match status" value="1"/>
</dbReference>
<evidence type="ECO:0000259" key="4">
    <source>
        <dbReference type="PROSITE" id="PS50887"/>
    </source>
</evidence>
<feature type="domain" description="GGDEF" evidence="4">
    <location>
        <begin position="1092"/>
        <end position="1226"/>
    </location>
</feature>
<dbReference type="InterPro" id="IPR043128">
    <property type="entry name" value="Rev_trsase/Diguanyl_cyclase"/>
</dbReference>
<dbReference type="SUPFAM" id="SSF55073">
    <property type="entry name" value="Nucleotide cyclase"/>
    <property type="match status" value="2"/>
</dbReference>
<dbReference type="RefSeq" id="WP_252664723.1">
    <property type="nucleotide sequence ID" value="NZ_CP098611.1"/>
</dbReference>
<keyword evidence="6" id="KW-1185">Reference proteome</keyword>
<proteinExistence type="predicted"/>
<dbReference type="InterPro" id="IPR003018">
    <property type="entry name" value="GAF"/>
</dbReference>
<dbReference type="NCBIfam" id="TIGR00254">
    <property type="entry name" value="GGDEF"/>
    <property type="match status" value="2"/>
</dbReference>
<keyword evidence="5" id="KW-0808">Transferase</keyword>
<sequence>MSNTVPDPGDILHQIAWSIRNSQELPEILSRSVEGIQEFLKIDRVKLYQFERDGSGVVVAEARQGDRLPPLAGLHFPAEDIPPTARQTFARIRQWMIPDISKARKTLFPLDPKLPPYQETVSDCHRDYLKAMGVQATLTLPVFERNGLWGLVSIHHSQPRHFSDYERQILQLAIDQIAIAITQSQLLAKARESQQHEQALERVTQLLDDRQSWSSIQQQVLEEAVSALNASGGRLYVCSQPEIEGVDVAAVGDGVGLTELEEHPQWQAGFLGYNPLSLDSSPHPEPISLNAQAWTENPALEFLAQRLTPTPVRSLLVIPLQYHRQCVGYLTLFRRGYNKSVWWAGKLNPDQRQRRPRASFEAWRESHRGQTHPWTESQRKLAHQLGIHLYIAVVQHRVSAMLHYQVSHDPLTQLPNRLLFDEQLSLALVEAQQQQAFMAVGFLDIDRFKAVNDSFGHHVGDRLLKTITQRVLSCLQEGDCLARWGGDELVFLLGPQSCRRGVMALAKDMLAQLRQPFECEGREFSISASLGLALAPQHGRDNTSLLRYAETALDWAKQQGRNTISLYNPEMLNSRADILALELDLEQAILNQEFCLHYQPQIDLGSGKIVAVEALIRWQHPERGQVAPDRFIPIAEETGAINAIGQWVLRTACQQHRDWVKMGFKPLKMAVNLSARQFQQPNLLDTIVEILEETQMKASYLELEITETTAVKDVELSISVLQQLREMGVQIAMDDFGTGYSCLSFIKQFPLDTLKIDRSFVRDLTQDSSDAAIAKTIVALGQGLNLIVLAEGVETSEQAEFLKSIHCDLAQGYLFSRPVPGTEIPDLLRQWAVFQGIEKVAVLSPRRPRHTSQASLPETAERRAFLQRRIRDLEQANVGLRRDRDELQQRLDRLNHHLRWEEHLTSLSRALLGKQPLVAVFQQAVVGIRRQLGLLSVVAYRYDIYGNTIPIAEDGGNPHHRPAAAPDLYSLVSKPSPDVLALCNLDYVHLSVDDAVVLAEQRVKACVLVPIYQQGRIWGAIVLHQAAAARNWQPRELAWLEKIANLLLLMELPYDAPREQPCGHDSLTGLADWANFKCRLTYEWGRLLNTQLPLTVILADVDGFKDYCRRHGQETGDRALKTLAQAWRESLTRRGASLVRWQTDQFWVLLPHLDTSQGRAIAERLRQHAQRFITTQLTPTSLTVSFGVASDRPNPNVDATSLLETAQLAVRAAKASGGNQVVIAPDVHLDSANQDWSLLPDFPSGDAHD</sequence>
<dbReference type="PANTHER" id="PTHR33121:SF71">
    <property type="entry name" value="OXYGEN SENSOR PROTEIN DOSP"/>
    <property type="match status" value="1"/>
</dbReference>
<organism evidence="5 6">
    <name type="scientific">Phormidium yuhuli AB48</name>
    <dbReference type="NCBI Taxonomy" id="2940671"/>
    <lineage>
        <taxon>Bacteria</taxon>
        <taxon>Bacillati</taxon>
        <taxon>Cyanobacteriota</taxon>
        <taxon>Cyanophyceae</taxon>
        <taxon>Oscillatoriophycideae</taxon>
        <taxon>Oscillatoriales</taxon>
        <taxon>Oscillatoriaceae</taxon>
        <taxon>Phormidium</taxon>
        <taxon>Phormidium yuhuli</taxon>
    </lineage>
</organism>
<accession>A0ABY5AV16</accession>
<feature type="domain" description="EAL" evidence="3">
    <location>
        <begin position="578"/>
        <end position="832"/>
    </location>
</feature>
<dbReference type="InterPro" id="IPR016132">
    <property type="entry name" value="Phyto_chromo_attachment"/>
</dbReference>
<feature type="domain" description="GGDEF" evidence="4">
    <location>
        <begin position="436"/>
        <end position="569"/>
    </location>
</feature>
<dbReference type="InterPro" id="IPR050706">
    <property type="entry name" value="Cyclic-di-GMP_PDE-like"/>
</dbReference>
<dbReference type="CDD" id="cd01949">
    <property type="entry name" value="GGDEF"/>
    <property type="match status" value="2"/>
</dbReference>
<dbReference type="InterPro" id="IPR035919">
    <property type="entry name" value="EAL_sf"/>
</dbReference>